<dbReference type="GO" id="GO:0005886">
    <property type="term" value="C:plasma membrane"/>
    <property type="evidence" value="ECO:0007669"/>
    <property type="project" value="InterPro"/>
</dbReference>
<evidence type="ECO:0000256" key="4">
    <source>
        <dbReference type="ARBA" id="ARBA00023136"/>
    </source>
</evidence>
<feature type="domain" description="Lipopolysaccharide assembly protein A" evidence="6">
    <location>
        <begin position="22"/>
        <end position="63"/>
    </location>
</feature>
<evidence type="ECO:0000256" key="5">
    <source>
        <dbReference type="SAM" id="Phobius"/>
    </source>
</evidence>
<proteinExistence type="predicted"/>
<keyword evidence="2 5" id="KW-0812">Transmembrane</keyword>
<dbReference type="InterPro" id="IPR010445">
    <property type="entry name" value="LapA_dom"/>
</dbReference>
<dbReference type="KEGG" id="bih:BIP78_1413"/>
<evidence type="ECO:0000256" key="1">
    <source>
        <dbReference type="ARBA" id="ARBA00022475"/>
    </source>
</evidence>
<evidence type="ECO:0000313" key="7">
    <source>
        <dbReference type="EMBL" id="QAA77179.1"/>
    </source>
</evidence>
<gene>
    <name evidence="7" type="ORF">BIP78_1413</name>
</gene>
<sequence>MRYLYAALAILLTAAVLVFIGQNIGEVTVSYVTMRFTLPLSVLVVLAYVLGMFTGGSLSGLFRSLFRQAAQPKASEPPPAG</sequence>
<dbReference type="Pfam" id="PF06305">
    <property type="entry name" value="LapA_dom"/>
    <property type="match status" value="1"/>
</dbReference>
<evidence type="ECO:0000313" key="8">
    <source>
        <dbReference type="Proteomes" id="UP000287233"/>
    </source>
</evidence>
<evidence type="ECO:0000256" key="3">
    <source>
        <dbReference type="ARBA" id="ARBA00022989"/>
    </source>
</evidence>
<accession>A0A410FVR7</accession>
<reference evidence="8" key="1">
    <citation type="submission" date="2018-12" db="EMBL/GenBank/DDBJ databases">
        <title>Complete genome sequence of an uncultured bacterium of the candidate phylum Bipolaricaulota.</title>
        <authorList>
            <person name="Kadnikov V.V."/>
            <person name="Mardanov A.V."/>
            <person name="Beletsky A.V."/>
            <person name="Frank Y.A."/>
            <person name="Karnachuk O.V."/>
            <person name="Ravin N.V."/>
        </authorList>
    </citation>
    <scope>NUCLEOTIDE SEQUENCE [LARGE SCALE GENOMIC DNA]</scope>
</reference>
<dbReference type="AlphaFoldDB" id="A0A410FVR7"/>
<dbReference type="Proteomes" id="UP000287233">
    <property type="component" value="Chromosome"/>
</dbReference>
<organism evidence="7 8">
    <name type="scientific">Bipolaricaulis sibiricus</name>
    <dbReference type="NCBI Taxonomy" id="2501609"/>
    <lineage>
        <taxon>Bacteria</taxon>
        <taxon>Candidatus Bipolaricaulota</taxon>
        <taxon>Candidatus Bipolaricaulia</taxon>
        <taxon>Candidatus Bipolaricaulales</taxon>
        <taxon>Candidatus Bipolaricaulaceae</taxon>
        <taxon>Candidatus Bipolaricaulis</taxon>
    </lineage>
</organism>
<dbReference type="EMBL" id="CP034928">
    <property type="protein sequence ID" value="QAA77179.1"/>
    <property type="molecule type" value="Genomic_DNA"/>
</dbReference>
<evidence type="ECO:0000256" key="2">
    <source>
        <dbReference type="ARBA" id="ARBA00022692"/>
    </source>
</evidence>
<feature type="transmembrane region" description="Helical" evidence="5">
    <location>
        <begin position="37"/>
        <end position="62"/>
    </location>
</feature>
<evidence type="ECO:0000259" key="6">
    <source>
        <dbReference type="Pfam" id="PF06305"/>
    </source>
</evidence>
<name>A0A410FVR7_BIPS1</name>
<protein>
    <recommendedName>
        <fullName evidence="6">Lipopolysaccharide assembly protein A domain-containing protein</fullName>
    </recommendedName>
</protein>
<keyword evidence="3 5" id="KW-1133">Transmembrane helix</keyword>
<keyword evidence="1" id="KW-1003">Cell membrane</keyword>
<keyword evidence="4 5" id="KW-0472">Membrane</keyword>